<evidence type="ECO:0000256" key="2">
    <source>
        <dbReference type="SAM" id="Phobius"/>
    </source>
</evidence>
<proteinExistence type="predicted"/>
<evidence type="ECO:0000313" key="4">
    <source>
        <dbReference type="Proteomes" id="UP000504621"/>
    </source>
</evidence>
<dbReference type="Proteomes" id="UP000504621">
    <property type="component" value="Unplaced"/>
</dbReference>
<dbReference type="PROSITE" id="PS50217">
    <property type="entry name" value="BZIP"/>
    <property type="match status" value="1"/>
</dbReference>
<feature type="region of interest" description="Disordered" evidence="1">
    <location>
        <begin position="98"/>
        <end position="171"/>
    </location>
</feature>
<dbReference type="AlphaFoldDB" id="A0A6J1BMF8"/>
<sequence>MSRDFYARHYVRVSFVRDSIVVSVLNCFGSIHFILVANSSLQVFHYESLKVVSSYSLFVQRHGTRTRTLWTDYFYSSNQGISFYMSVNMEDFGANEQAMASGNNPAQKRGRQPKLTDAERHENKLESGRKYRRNKTAKNQALQEKNQELEKENKRLEEENEKLKEEKEMKESEINSLKEELLENIAQAENLGREVSDQSEKVNMVKMVNKALEPGMQQLQQNFLNQQDDFVNLELTNIPMDTEWLNNSENWKDFNENPERLFDETIDSLLNEGTSIAKTKLSPLRETISVEGFRVLRENSTWIQEIFNKYPNIASGLRVRLQASRDGFMNILAEVYKMATMEREKCNLEDIKHMEDGVEDLEFAGLDVSWLKDLVQQRVGKRLKRRKI</sequence>
<feature type="compositionally biased region" description="Basic and acidic residues" evidence="1">
    <location>
        <begin position="145"/>
        <end position="171"/>
    </location>
</feature>
<name>A0A6J1BMF8_9ROSI</name>
<reference evidence="5" key="1">
    <citation type="submission" date="2025-08" db="UniProtKB">
        <authorList>
            <consortium name="RefSeq"/>
        </authorList>
    </citation>
    <scope>IDENTIFICATION</scope>
    <source>
        <tissue evidence="5">Leaf</tissue>
    </source>
</reference>
<dbReference type="GO" id="GO:0003700">
    <property type="term" value="F:DNA-binding transcription factor activity"/>
    <property type="evidence" value="ECO:0007669"/>
    <property type="project" value="InterPro"/>
</dbReference>
<keyword evidence="4" id="KW-1185">Reference proteome</keyword>
<accession>A0A6J1BMF8</accession>
<keyword evidence="2" id="KW-0472">Membrane</keyword>
<dbReference type="CDD" id="cd14686">
    <property type="entry name" value="bZIP"/>
    <property type="match status" value="1"/>
</dbReference>
<keyword evidence="2" id="KW-0812">Transmembrane</keyword>
<dbReference type="RefSeq" id="XP_021300722.1">
    <property type="nucleotide sequence ID" value="XM_021445047.1"/>
</dbReference>
<dbReference type="InterPro" id="IPR004827">
    <property type="entry name" value="bZIP"/>
</dbReference>
<evidence type="ECO:0000313" key="5">
    <source>
        <dbReference type="RefSeq" id="XP_021300722.1"/>
    </source>
</evidence>
<gene>
    <name evidence="5" type="primary">LOC110429154</name>
</gene>
<feature type="domain" description="BZIP" evidence="3">
    <location>
        <begin position="114"/>
        <end position="177"/>
    </location>
</feature>
<protein>
    <submittedName>
        <fullName evidence="5">Uncharacterized protein LOC110429154</fullName>
    </submittedName>
</protein>
<evidence type="ECO:0000256" key="1">
    <source>
        <dbReference type="SAM" id="MobiDB-lite"/>
    </source>
</evidence>
<feature type="compositionally biased region" description="Basic and acidic residues" evidence="1">
    <location>
        <begin position="114"/>
        <end position="129"/>
    </location>
</feature>
<keyword evidence="2" id="KW-1133">Transmembrane helix</keyword>
<evidence type="ECO:0000259" key="3">
    <source>
        <dbReference type="PROSITE" id="PS50217"/>
    </source>
</evidence>
<organism evidence="4 5">
    <name type="scientific">Herrania umbratica</name>
    <dbReference type="NCBI Taxonomy" id="108875"/>
    <lineage>
        <taxon>Eukaryota</taxon>
        <taxon>Viridiplantae</taxon>
        <taxon>Streptophyta</taxon>
        <taxon>Embryophyta</taxon>
        <taxon>Tracheophyta</taxon>
        <taxon>Spermatophyta</taxon>
        <taxon>Magnoliopsida</taxon>
        <taxon>eudicotyledons</taxon>
        <taxon>Gunneridae</taxon>
        <taxon>Pentapetalae</taxon>
        <taxon>rosids</taxon>
        <taxon>malvids</taxon>
        <taxon>Malvales</taxon>
        <taxon>Malvaceae</taxon>
        <taxon>Byttnerioideae</taxon>
        <taxon>Herrania</taxon>
    </lineage>
</organism>
<feature type="transmembrane region" description="Helical" evidence="2">
    <location>
        <begin position="20"/>
        <end position="41"/>
    </location>
</feature>
<dbReference type="OrthoDB" id="995600at2759"/>
<dbReference type="GeneID" id="110429154"/>